<feature type="region of interest" description="Disordered" evidence="1">
    <location>
        <begin position="1"/>
        <end position="93"/>
    </location>
</feature>
<name>A0A6J4P2F6_9BACT</name>
<proteinExistence type="predicted"/>
<reference evidence="2" key="1">
    <citation type="submission" date="2020-02" db="EMBL/GenBank/DDBJ databases">
        <authorList>
            <person name="Meier V. D."/>
        </authorList>
    </citation>
    <scope>NUCLEOTIDE SEQUENCE</scope>
    <source>
        <strain evidence="2">AVDCRST_MAG64</strain>
    </source>
</reference>
<evidence type="ECO:0000256" key="1">
    <source>
        <dbReference type="SAM" id="MobiDB-lite"/>
    </source>
</evidence>
<organism evidence="2">
    <name type="scientific">uncultured Phycisphaerae bacterium</name>
    <dbReference type="NCBI Taxonomy" id="904963"/>
    <lineage>
        <taxon>Bacteria</taxon>
        <taxon>Pseudomonadati</taxon>
        <taxon>Planctomycetota</taxon>
        <taxon>Phycisphaerae</taxon>
        <taxon>environmental samples</taxon>
    </lineage>
</organism>
<sequence length="93" mass="10432">GPRRITRPTHLDPYRGHALPQVRSDDPESACEPSRGSRGRGRFSERPGVCPVRPGRRHRARTHAVGQRSGLPRHRVQPAEPGRDHAARVGRRL</sequence>
<dbReference type="AlphaFoldDB" id="A0A6J4P2F6"/>
<accession>A0A6J4P2F6</accession>
<evidence type="ECO:0000313" key="2">
    <source>
        <dbReference type="EMBL" id="CAA9399095.1"/>
    </source>
</evidence>
<feature type="non-terminal residue" evidence="2">
    <location>
        <position position="93"/>
    </location>
</feature>
<dbReference type="EMBL" id="CADCUQ010000366">
    <property type="protein sequence ID" value="CAA9399095.1"/>
    <property type="molecule type" value="Genomic_DNA"/>
</dbReference>
<feature type="non-terminal residue" evidence="2">
    <location>
        <position position="1"/>
    </location>
</feature>
<gene>
    <name evidence="2" type="ORF">AVDCRST_MAG64-1604</name>
</gene>
<protein>
    <submittedName>
        <fullName evidence="2">Uncharacterized protein</fullName>
    </submittedName>
</protein>